<dbReference type="AlphaFoldDB" id="A0A7W4IH57"/>
<reference evidence="2 3" key="1">
    <citation type="submission" date="2020-04" db="EMBL/GenBank/DDBJ databases">
        <title>Description of novel Gluconacetobacter.</title>
        <authorList>
            <person name="Sombolestani A."/>
        </authorList>
    </citation>
    <scope>NUCLEOTIDE SEQUENCE [LARGE SCALE GENOMIC DNA]</scope>
    <source>
        <strain evidence="2 3">LMG 19747</strain>
    </source>
</reference>
<dbReference type="InterPro" id="IPR036736">
    <property type="entry name" value="ACP-like_sf"/>
</dbReference>
<sequence>MIIGKLKDILTEELNIGVPRSEINPDASLASSLGVDSIGFLELRYQCEEVFGFPVSDADFSPQHFSSCSTLADFILAHEADAR</sequence>
<dbReference type="SUPFAM" id="SSF47336">
    <property type="entry name" value="ACP-like"/>
    <property type="match status" value="1"/>
</dbReference>
<gene>
    <name evidence="2" type="ORF">HLH48_22080</name>
</gene>
<name>A0A7W4IH57_9PROT</name>
<proteinExistence type="predicted"/>
<evidence type="ECO:0000259" key="1">
    <source>
        <dbReference type="PROSITE" id="PS50075"/>
    </source>
</evidence>
<protein>
    <submittedName>
        <fullName evidence="2">Acyl carrier protein</fullName>
    </submittedName>
</protein>
<dbReference type="InterPro" id="IPR009081">
    <property type="entry name" value="PP-bd_ACP"/>
</dbReference>
<evidence type="ECO:0000313" key="3">
    <source>
        <dbReference type="Proteomes" id="UP000589085"/>
    </source>
</evidence>
<dbReference type="EMBL" id="JABEQJ010000056">
    <property type="protein sequence ID" value="MBB2162789.1"/>
    <property type="molecule type" value="Genomic_DNA"/>
</dbReference>
<organism evidence="2 3">
    <name type="scientific">Gluconacetobacter sacchari</name>
    <dbReference type="NCBI Taxonomy" id="92759"/>
    <lineage>
        <taxon>Bacteria</taxon>
        <taxon>Pseudomonadati</taxon>
        <taxon>Pseudomonadota</taxon>
        <taxon>Alphaproteobacteria</taxon>
        <taxon>Acetobacterales</taxon>
        <taxon>Acetobacteraceae</taxon>
        <taxon>Gluconacetobacter</taxon>
    </lineage>
</organism>
<comment type="caution">
    <text evidence="2">The sequence shown here is derived from an EMBL/GenBank/DDBJ whole genome shotgun (WGS) entry which is preliminary data.</text>
</comment>
<dbReference type="PROSITE" id="PS50075">
    <property type="entry name" value="CARRIER"/>
    <property type="match status" value="1"/>
</dbReference>
<dbReference type="Proteomes" id="UP000589085">
    <property type="component" value="Unassembled WGS sequence"/>
</dbReference>
<accession>A0A7W4IH57</accession>
<feature type="domain" description="Carrier" evidence="1">
    <location>
        <begin position="1"/>
        <end position="82"/>
    </location>
</feature>
<dbReference type="Pfam" id="PF00550">
    <property type="entry name" value="PP-binding"/>
    <property type="match status" value="1"/>
</dbReference>
<dbReference type="Gene3D" id="1.10.1200.10">
    <property type="entry name" value="ACP-like"/>
    <property type="match status" value="1"/>
</dbReference>
<evidence type="ECO:0000313" key="2">
    <source>
        <dbReference type="EMBL" id="MBB2162789.1"/>
    </source>
</evidence>